<dbReference type="PANTHER" id="PTHR34584">
    <property type="entry name" value="NA(+)/H(+) ANTIPORTER SUBUNIT E1"/>
    <property type="match status" value="1"/>
</dbReference>
<evidence type="ECO:0000256" key="5">
    <source>
        <dbReference type="ARBA" id="ARBA00022989"/>
    </source>
</evidence>
<evidence type="ECO:0000256" key="4">
    <source>
        <dbReference type="ARBA" id="ARBA00022692"/>
    </source>
</evidence>
<dbReference type="GO" id="GO:0008324">
    <property type="term" value="F:monoatomic cation transmembrane transporter activity"/>
    <property type="evidence" value="ECO:0007669"/>
    <property type="project" value="InterPro"/>
</dbReference>
<evidence type="ECO:0000256" key="3">
    <source>
        <dbReference type="ARBA" id="ARBA00022475"/>
    </source>
</evidence>
<evidence type="ECO:0000313" key="9">
    <source>
        <dbReference type="Proteomes" id="UP000035159"/>
    </source>
</evidence>
<dbReference type="KEGG" id="kpf:IX53_06815"/>
<comment type="similarity">
    <text evidence="2">Belongs to the CPA3 antiporters (TC 2.A.63) subunit E family.</text>
</comment>
<keyword evidence="9" id="KW-1185">Reference proteome</keyword>
<evidence type="ECO:0000256" key="1">
    <source>
        <dbReference type="ARBA" id="ARBA00004651"/>
    </source>
</evidence>
<keyword evidence="3" id="KW-1003">Cell membrane</keyword>
<dbReference type="AlphaFoldDB" id="A0A0G2ZBX4"/>
<dbReference type="EMBL" id="CP011232">
    <property type="protein sequence ID" value="AKI97576.1"/>
    <property type="molecule type" value="Genomic_DNA"/>
</dbReference>
<feature type="transmembrane region" description="Helical" evidence="7">
    <location>
        <begin position="57"/>
        <end position="76"/>
    </location>
</feature>
<dbReference type="PANTHER" id="PTHR34584:SF1">
    <property type="entry name" value="NA(+)_H(+) ANTIPORTER SUBUNIT E1"/>
    <property type="match status" value="1"/>
</dbReference>
<accession>A0A0G2ZBX4</accession>
<evidence type="ECO:0000313" key="8">
    <source>
        <dbReference type="EMBL" id="AKI97576.1"/>
    </source>
</evidence>
<feature type="transmembrane region" description="Helical" evidence="7">
    <location>
        <begin position="32"/>
        <end position="50"/>
    </location>
</feature>
<sequence length="167" mass="18996">MTIRARSRIIVFVLSFLIWIFITLPFSFQEFIFALVAASAVALITGEIFLKSGKSFNLRGVLFFLLYLVILFWEMLKANFHVAMIVIHPDVPVKPGFVKVKTQLKEDSSITILSNSITLTPGTLTVDVFKEKGELIVHWIQVETTDIEGCTEAIAGRFEPILRRFMR</sequence>
<dbReference type="InterPro" id="IPR002758">
    <property type="entry name" value="Cation_antiport_E"/>
</dbReference>
<gene>
    <name evidence="8" type="ORF">IX53_06815</name>
</gene>
<comment type="subcellular location">
    <subcellularLocation>
        <location evidence="1">Cell membrane</location>
        <topology evidence="1">Multi-pass membrane protein</topology>
    </subcellularLocation>
</comment>
<reference evidence="8 9" key="1">
    <citation type="submission" date="2015-04" db="EMBL/GenBank/DDBJ databases">
        <title>Complete Genome Sequence of Kosmotoga pacifica SLHLJ1.</title>
        <authorList>
            <person name="Jiang L.J."/>
            <person name="Shao Z.Z."/>
            <person name="Jebbar M."/>
        </authorList>
    </citation>
    <scope>NUCLEOTIDE SEQUENCE [LARGE SCALE GENOMIC DNA]</scope>
    <source>
        <strain evidence="8 9">SLHLJ1</strain>
    </source>
</reference>
<keyword evidence="5 7" id="KW-1133">Transmembrane helix</keyword>
<feature type="transmembrane region" description="Helical" evidence="7">
    <location>
        <begin position="9"/>
        <end position="26"/>
    </location>
</feature>
<proteinExistence type="inferred from homology"/>
<keyword evidence="6 7" id="KW-0472">Membrane</keyword>
<dbReference type="OrthoDB" id="9800498at2"/>
<dbReference type="Proteomes" id="UP000035159">
    <property type="component" value="Chromosome"/>
</dbReference>
<organism evidence="8 9">
    <name type="scientific">Kosmotoga pacifica</name>
    <dbReference type="NCBI Taxonomy" id="1330330"/>
    <lineage>
        <taxon>Bacteria</taxon>
        <taxon>Thermotogati</taxon>
        <taxon>Thermotogota</taxon>
        <taxon>Thermotogae</taxon>
        <taxon>Kosmotogales</taxon>
        <taxon>Kosmotogaceae</taxon>
        <taxon>Kosmotoga</taxon>
    </lineage>
</organism>
<evidence type="ECO:0000256" key="6">
    <source>
        <dbReference type="ARBA" id="ARBA00023136"/>
    </source>
</evidence>
<evidence type="ECO:0000256" key="7">
    <source>
        <dbReference type="SAM" id="Phobius"/>
    </source>
</evidence>
<name>A0A0G2ZBX4_9BACT</name>
<dbReference type="Pfam" id="PF01899">
    <property type="entry name" value="MNHE"/>
    <property type="match status" value="1"/>
</dbReference>
<dbReference type="GO" id="GO:0005886">
    <property type="term" value="C:plasma membrane"/>
    <property type="evidence" value="ECO:0007669"/>
    <property type="project" value="UniProtKB-SubCell"/>
</dbReference>
<evidence type="ECO:0000256" key="2">
    <source>
        <dbReference type="ARBA" id="ARBA00006228"/>
    </source>
</evidence>
<keyword evidence="4 7" id="KW-0812">Transmembrane</keyword>
<protein>
    <submittedName>
        <fullName evidence="8">Cation antiporter</fullName>
    </submittedName>
</protein>
<dbReference type="PATRIC" id="fig|1330330.3.peg.1381"/>
<dbReference type="STRING" id="1330330.IX53_06815"/>
<dbReference type="RefSeq" id="WP_047754711.1">
    <property type="nucleotide sequence ID" value="NZ_CAJUHA010000017.1"/>
</dbReference>
<dbReference type="PIRSF" id="PIRSF019239">
    <property type="entry name" value="MrpE"/>
    <property type="match status" value="1"/>
</dbReference>